<organism evidence="1 2">
    <name type="scientific">Solanum pinnatisectum</name>
    <name type="common">tansyleaf nightshade</name>
    <dbReference type="NCBI Taxonomy" id="50273"/>
    <lineage>
        <taxon>Eukaryota</taxon>
        <taxon>Viridiplantae</taxon>
        <taxon>Streptophyta</taxon>
        <taxon>Embryophyta</taxon>
        <taxon>Tracheophyta</taxon>
        <taxon>Spermatophyta</taxon>
        <taxon>Magnoliopsida</taxon>
        <taxon>eudicotyledons</taxon>
        <taxon>Gunneridae</taxon>
        <taxon>Pentapetalae</taxon>
        <taxon>asterids</taxon>
        <taxon>lamiids</taxon>
        <taxon>Solanales</taxon>
        <taxon>Solanaceae</taxon>
        <taxon>Solanoideae</taxon>
        <taxon>Solaneae</taxon>
        <taxon>Solanum</taxon>
    </lineage>
</organism>
<dbReference type="PANTHER" id="PTHR33067">
    <property type="entry name" value="RNA-DIRECTED DNA POLYMERASE-RELATED"/>
    <property type="match status" value="1"/>
</dbReference>
<keyword evidence="2" id="KW-1185">Reference proteome</keyword>
<comment type="caution">
    <text evidence="1">The sequence shown here is derived from an EMBL/GenBank/DDBJ whole genome shotgun (WGS) entry which is preliminary data.</text>
</comment>
<reference evidence="1 2" key="1">
    <citation type="submission" date="2023-10" db="EMBL/GenBank/DDBJ databases">
        <title>Genome-Wide Identification Analysis in wild type Solanum Pinnatisectum Reveals Some Genes Defensing Phytophthora Infestans.</title>
        <authorList>
            <person name="Sun C."/>
        </authorList>
    </citation>
    <scope>NUCLEOTIDE SEQUENCE [LARGE SCALE GENOMIC DNA]</scope>
    <source>
        <strain evidence="1">LQN</strain>
        <tissue evidence="1">Leaf</tissue>
    </source>
</reference>
<protein>
    <submittedName>
        <fullName evidence="1">Uncharacterized protein</fullName>
    </submittedName>
</protein>
<proteinExistence type="predicted"/>
<dbReference type="AlphaFoldDB" id="A0AAV9K7D5"/>
<evidence type="ECO:0000313" key="2">
    <source>
        <dbReference type="Proteomes" id="UP001311915"/>
    </source>
</evidence>
<accession>A0AAV9K7D5</accession>
<dbReference type="Proteomes" id="UP001311915">
    <property type="component" value="Unassembled WGS sequence"/>
</dbReference>
<name>A0AAV9K7D5_9SOLN</name>
<gene>
    <name evidence="1" type="ORF">R3W88_029395</name>
</gene>
<dbReference type="Gene3D" id="2.40.70.10">
    <property type="entry name" value="Acid Proteases"/>
    <property type="match status" value="1"/>
</dbReference>
<dbReference type="InterPro" id="IPR021109">
    <property type="entry name" value="Peptidase_aspartic_dom_sf"/>
</dbReference>
<sequence>MPRIRTQRAAGILDVDQATAINAKLDAIQHNIAMHFKQMSLNQALVNMVQQASNWYGVSNSLNLRPQGGLPDDTEPNPKQLNVVSTRSGLQLEELAPKKRDIEAGTKEKKVEEVVKSSNVEALVPKKKLPPPFPQRLKKQNEDKCFDNFLSLLKQVHINLPLVDILQGISKYAKYVKEVVANKRRLTEYETVALTETTFILQLTDRSIDRPDRVIEDVLVQVGSLIFLVDFVVLDFEPYYEVPFIMGRPFLATKRALIDVAVGQLTMRAHDKVEVLDVYRALKNAF</sequence>
<dbReference type="EMBL" id="JAWPEI010000012">
    <property type="protein sequence ID" value="KAK4708470.1"/>
    <property type="molecule type" value="Genomic_DNA"/>
</dbReference>
<dbReference type="PANTHER" id="PTHR33067:SF39">
    <property type="entry name" value="TRANSCRIPTION FACTOR INTERACTOR AND REGULATOR CCHC(ZN) FAMILY"/>
    <property type="match status" value="1"/>
</dbReference>
<evidence type="ECO:0000313" key="1">
    <source>
        <dbReference type="EMBL" id="KAK4708470.1"/>
    </source>
</evidence>